<feature type="domain" description="Gfo/Idh/MocA-like oxidoreductase N-terminal" evidence="4">
    <location>
        <begin position="18"/>
        <end position="130"/>
    </location>
</feature>
<gene>
    <name evidence="6" type="ORF">LKD47_02780</name>
</gene>
<dbReference type="InterPro" id="IPR050984">
    <property type="entry name" value="Gfo/Idh/MocA_domain"/>
</dbReference>
<protein>
    <submittedName>
        <fullName evidence="6">Gfo/Idh/MocA family oxidoreductase</fullName>
    </submittedName>
</protein>
<dbReference type="Pfam" id="PF01408">
    <property type="entry name" value="GFO_IDH_MocA"/>
    <property type="match status" value="1"/>
</dbReference>
<dbReference type="Gene3D" id="3.30.360.10">
    <property type="entry name" value="Dihydrodipicolinate Reductase, domain 2"/>
    <property type="match status" value="1"/>
</dbReference>
<feature type="domain" description="GFO/IDH/MocA-like oxidoreductase" evidence="5">
    <location>
        <begin position="141"/>
        <end position="254"/>
    </location>
</feature>
<dbReference type="Gene3D" id="3.40.50.720">
    <property type="entry name" value="NAD(P)-binding Rossmann-like Domain"/>
    <property type="match status" value="1"/>
</dbReference>
<comment type="similarity">
    <text evidence="1">Belongs to the Gfo/Idh/MocA family.</text>
</comment>
<dbReference type="SUPFAM" id="SSF55347">
    <property type="entry name" value="Glyceraldehyde-3-phosphate dehydrogenase-like, C-terminal domain"/>
    <property type="match status" value="1"/>
</dbReference>
<feature type="coiled-coil region" evidence="3">
    <location>
        <begin position="292"/>
        <end position="319"/>
    </location>
</feature>
<proteinExistence type="inferred from homology"/>
<organism evidence="6 7">
    <name type="scientific">Roseburia amylophila</name>
    <dbReference type="NCBI Taxonomy" id="2981794"/>
    <lineage>
        <taxon>Bacteria</taxon>
        <taxon>Bacillati</taxon>
        <taxon>Bacillota</taxon>
        <taxon>Clostridia</taxon>
        <taxon>Lachnospirales</taxon>
        <taxon>Lachnospiraceae</taxon>
        <taxon>Roseburia</taxon>
    </lineage>
</organism>
<keyword evidence="3" id="KW-0175">Coiled coil</keyword>
<dbReference type="InterPro" id="IPR000683">
    <property type="entry name" value="Gfo/Idh/MocA-like_OxRdtase_N"/>
</dbReference>
<dbReference type="SUPFAM" id="SSF51735">
    <property type="entry name" value="NAD(P)-binding Rossmann-fold domains"/>
    <property type="match status" value="1"/>
</dbReference>
<dbReference type="EMBL" id="JAJEQW010000002">
    <property type="protein sequence ID" value="MCC2241231.1"/>
    <property type="molecule type" value="Genomic_DNA"/>
</dbReference>
<accession>A0AAW4WD46</accession>
<reference evidence="6" key="1">
    <citation type="submission" date="2021-10" db="EMBL/GenBank/DDBJ databases">
        <title>Anaerobic single-cell dispensing facilitates the cultivation of human gut bacteria.</title>
        <authorList>
            <person name="Afrizal A."/>
        </authorList>
    </citation>
    <scope>NUCLEOTIDE SEQUENCE</scope>
    <source>
        <strain evidence="6">CLA-AA-H204</strain>
    </source>
</reference>
<dbReference type="GO" id="GO:0016491">
    <property type="term" value="F:oxidoreductase activity"/>
    <property type="evidence" value="ECO:0007669"/>
    <property type="project" value="UniProtKB-KW"/>
</dbReference>
<dbReference type="RefSeq" id="WP_227709614.1">
    <property type="nucleotide sequence ID" value="NZ_JAJEQW010000002.1"/>
</dbReference>
<comment type="caution">
    <text evidence="6">The sequence shown here is derived from an EMBL/GenBank/DDBJ whole genome shotgun (WGS) entry which is preliminary data.</text>
</comment>
<keyword evidence="2" id="KW-0560">Oxidoreductase</keyword>
<dbReference type="GO" id="GO:0000166">
    <property type="term" value="F:nucleotide binding"/>
    <property type="evidence" value="ECO:0007669"/>
    <property type="project" value="InterPro"/>
</dbReference>
<evidence type="ECO:0000313" key="6">
    <source>
        <dbReference type="EMBL" id="MCC2241231.1"/>
    </source>
</evidence>
<dbReference type="PANTHER" id="PTHR22604">
    <property type="entry name" value="OXIDOREDUCTASES"/>
    <property type="match status" value="1"/>
</dbReference>
<sequence>MKDKEEKKIEKDNGTVYRIGIIGTGRIAARFLAEAREVKAAEVTIVYNPKRESAQKFEQQWNVQSTDDLMLFFLMSDIVYVASPHETHYGYIQKALQKDKHVISEKPMVLKKAEAEKLCRLAEERNLILLEGIKTLYCPGYQMVLKLVAGGTIGTLCNVEACFTKLEKRHTRELNDTLYGGSFTELGSYGLLPVLQLLGNNPSEIRIDSLFSEKGIDLFTRVSFIYESALADITCGLGVKSEGRLLLSGTEGYILVAAPWWKTQHIEVHYEDASVVDVYEEPYVGDGLRYEIAEIIRRIEEHETKIEETAEIIERASIMEMFLKKRNKE</sequence>
<evidence type="ECO:0000259" key="5">
    <source>
        <dbReference type="Pfam" id="PF22725"/>
    </source>
</evidence>
<evidence type="ECO:0000313" key="7">
    <source>
        <dbReference type="Proteomes" id="UP001198893"/>
    </source>
</evidence>
<evidence type="ECO:0000256" key="1">
    <source>
        <dbReference type="ARBA" id="ARBA00010928"/>
    </source>
</evidence>
<dbReference type="InterPro" id="IPR055170">
    <property type="entry name" value="GFO_IDH_MocA-like_dom"/>
</dbReference>
<dbReference type="Pfam" id="PF22725">
    <property type="entry name" value="GFO_IDH_MocA_C3"/>
    <property type="match status" value="1"/>
</dbReference>
<name>A0AAW4WD46_9FIRM</name>
<dbReference type="Proteomes" id="UP001198893">
    <property type="component" value="Unassembled WGS sequence"/>
</dbReference>
<evidence type="ECO:0000256" key="2">
    <source>
        <dbReference type="ARBA" id="ARBA00023002"/>
    </source>
</evidence>
<evidence type="ECO:0000259" key="4">
    <source>
        <dbReference type="Pfam" id="PF01408"/>
    </source>
</evidence>
<dbReference type="InterPro" id="IPR036291">
    <property type="entry name" value="NAD(P)-bd_dom_sf"/>
</dbReference>
<dbReference type="AlphaFoldDB" id="A0AAW4WD46"/>
<evidence type="ECO:0000256" key="3">
    <source>
        <dbReference type="SAM" id="Coils"/>
    </source>
</evidence>
<dbReference type="PANTHER" id="PTHR22604:SF105">
    <property type="entry name" value="TRANS-1,2-DIHYDROBENZENE-1,2-DIOL DEHYDROGENASE"/>
    <property type="match status" value="1"/>
</dbReference>